<dbReference type="OrthoDB" id="9785847at2"/>
<evidence type="ECO:0000313" key="3">
    <source>
        <dbReference type="Proteomes" id="UP000291981"/>
    </source>
</evidence>
<keyword evidence="3" id="KW-1185">Reference proteome</keyword>
<evidence type="ECO:0000313" key="2">
    <source>
        <dbReference type="EMBL" id="TAI49611.1"/>
    </source>
</evidence>
<protein>
    <submittedName>
        <fullName evidence="2">Alpha/beta hydrolase</fullName>
    </submittedName>
</protein>
<dbReference type="InterPro" id="IPR029058">
    <property type="entry name" value="AB_hydrolase_fold"/>
</dbReference>
<dbReference type="SUPFAM" id="SSF53474">
    <property type="entry name" value="alpha/beta-Hydrolases"/>
    <property type="match status" value="1"/>
</dbReference>
<reference evidence="2 3" key="1">
    <citation type="submission" date="2019-02" db="EMBL/GenBank/DDBJ databases">
        <title>Draft genome sequence of Muricauda sp. 176CP4-71.</title>
        <authorList>
            <person name="Park J.-S."/>
        </authorList>
    </citation>
    <scope>NUCLEOTIDE SEQUENCE [LARGE SCALE GENOMIC DNA]</scope>
    <source>
        <strain evidence="2 3">176CP4-71</strain>
    </source>
</reference>
<dbReference type="InterPro" id="IPR022742">
    <property type="entry name" value="Hydrolase_4"/>
</dbReference>
<dbReference type="EMBL" id="SGIU01000001">
    <property type="protein sequence ID" value="TAI49611.1"/>
    <property type="molecule type" value="Genomic_DNA"/>
</dbReference>
<sequence>MKKLLTKIIPRIYGKYFNLLVVFDTKRTAQKAFNTFCKIRKGRVTEQQKPFLEAAKKEVEAAAGHQIQVYEWQGSKPTVMLVHGWESNSFRWRNLIKKLQEADFHIIAFDAPGHGYSTGHQLYVPLYSECLQALIEKHQPQFLVGHSVGGMTLLYNDFKNQNEFIQKIVTIGSPSEFHEIMTHYQGFLRFNDKVLNALDAFIQSKFDMRIKDFSSSKFVATNTKKGLLFHDRLDLIAPYHASEQVHQNWKGSQLVSTEGLGHSMHQEEVNNQIIQFLEA</sequence>
<evidence type="ECO:0000259" key="1">
    <source>
        <dbReference type="Pfam" id="PF12146"/>
    </source>
</evidence>
<name>A0A4Q8QGJ7_9FLAO</name>
<dbReference type="PANTHER" id="PTHR46438">
    <property type="entry name" value="ALPHA/BETA-HYDROLASES SUPERFAMILY PROTEIN"/>
    <property type="match status" value="1"/>
</dbReference>
<dbReference type="Gene3D" id="3.40.50.1820">
    <property type="entry name" value="alpha/beta hydrolase"/>
    <property type="match status" value="1"/>
</dbReference>
<comment type="caution">
    <text evidence="2">The sequence shown here is derived from an EMBL/GenBank/DDBJ whole genome shotgun (WGS) entry which is preliminary data.</text>
</comment>
<dbReference type="RefSeq" id="WP_130611830.1">
    <property type="nucleotide sequence ID" value="NZ_SGIU01000001.1"/>
</dbReference>
<dbReference type="Proteomes" id="UP000291981">
    <property type="component" value="Unassembled WGS sequence"/>
</dbReference>
<proteinExistence type="predicted"/>
<organism evidence="2 3">
    <name type="scientific">Flagellimonas allohymeniacidonis</name>
    <dbReference type="NCBI Taxonomy" id="2517819"/>
    <lineage>
        <taxon>Bacteria</taxon>
        <taxon>Pseudomonadati</taxon>
        <taxon>Bacteroidota</taxon>
        <taxon>Flavobacteriia</taxon>
        <taxon>Flavobacteriales</taxon>
        <taxon>Flavobacteriaceae</taxon>
        <taxon>Flagellimonas</taxon>
    </lineage>
</organism>
<dbReference type="Pfam" id="PF12146">
    <property type="entry name" value="Hydrolase_4"/>
    <property type="match status" value="1"/>
</dbReference>
<accession>A0A4Q8QGJ7</accession>
<keyword evidence="2" id="KW-0378">Hydrolase</keyword>
<gene>
    <name evidence="2" type="ORF">EW142_07385</name>
</gene>
<feature type="domain" description="Serine aminopeptidase S33" evidence="1">
    <location>
        <begin position="76"/>
        <end position="185"/>
    </location>
</feature>
<dbReference type="AlphaFoldDB" id="A0A4Q8QGJ7"/>
<dbReference type="GO" id="GO:0016787">
    <property type="term" value="F:hydrolase activity"/>
    <property type="evidence" value="ECO:0007669"/>
    <property type="project" value="UniProtKB-KW"/>
</dbReference>